<keyword evidence="12" id="KW-1185">Reference proteome</keyword>
<dbReference type="UniPathway" id="UPA00035">
    <property type="reaction ID" value="UER00042"/>
</dbReference>
<dbReference type="InterPro" id="IPR013785">
    <property type="entry name" value="Aldolase_TIM"/>
</dbReference>
<dbReference type="GO" id="GO:0004640">
    <property type="term" value="F:phosphoribosylanthranilate isomerase activity"/>
    <property type="evidence" value="ECO:0007669"/>
    <property type="project" value="UniProtKB-UniRule"/>
</dbReference>
<protein>
    <recommendedName>
        <fullName evidence="4 9">N-(5'-phosphoribosyl)anthranilate isomerase</fullName>
        <shortName evidence="9">PRAI</shortName>
        <ecNumber evidence="3 9">5.3.1.24</ecNumber>
    </recommendedName>
</protein>
<dbReference type="EMBL" id="REFH01000009">
    <property type="protein sequence ID" value="RMA76162.1"/>
    <property type="molecule type" value="Genomic_DNA"/>
</dbReference>
<dbReference type="Gene3D" id="3.20.20.70">
    <property type="entry name" value="Aldolase class I"/>
    <property type="match status" value="1"/>
</dbReference>
<dbReference type="Proteomes" id="UP000280368">
    <property type="component" value="Unassembled WGS sequence"/>
</dbReference>
<dbReference type="InterPro" id="IPR001240">
    <property type="entry name" value="PRAI_dom"/>
</dbReference>
<keyword evidence="5 9" id="KW-0028">Amino-acid biosynthesis</keyword>
<dbReference type="GO" id="GO:0000162">
    <property type="term" value="P:L-tryptophan biosynthetic process"/>
    <property type="evidence" value="ECO:0007669"/>
    <property type="project" value="UniProtKB-UniRule"/>
</dbReference>
<accession>A0A3M0AAN8</accession>
<dbReference type="PANTHER" id="PTHR42894">
    <property type="entry name" value="N-(5'-PHOSPHORIBOSYL)ANTHRANILATE ISOMERASE"/>
    <property type="match status" value="1"/>
</dbReference>
<dbReference type="AlphaFoldDB" id="A0A3M0AAN8"/>
<evidence type="ECO:0000256" key="3">
    <source>
        <dbReference type="ARBA" id="ARBA00012572"/>
    </source>
</evidence>
<reference evidence="11 12" key="1">
    <citation type="submission" date="2018-10" db="EMBL/GenBank/DDBJ databases">
        <title>Genomic Encyclopedia of Archaeal and Bacterial Type Strains, Phase II (KMG-II): from individual species to whole genera.</title>
        <authorList>
            <person name="Goeker M."/>
        </authorList>
    </citation>
    <scope>NUCLEOTIDE SEQUENCE [LARGE SCALE GENOMIC DNA]</scope>
    <source>
        <strain evidence="11 12">DSM 19727</strain>
    </source>
</reference>
<gene>
    <name evidence="9" type="primary">trpF</name>
    <name evidence="11" type="ORF">BC961_1883</name>
</gene>
<name>A0A3M0AAN8_9FLAO</name>
<comment type="caution">
    <text evidence="11">The sequence shown here is derived from an EMBL/GenBank/DDBJ whole genome shotgun (WGS) entry which is preliminary data.</text>
</comment>
<evidence type="ECO:0000256" key="1">
    <source>
        <dbReference type="ARBA" id="ARBA00001164"/>
    </source>
</evidence>
<evidence type="ECO:0000256" key="9">
    <source>
        <dbReference type="HAMAP-Rule" id="MF_00135"/>
    </source>
</evidence>
<keyword evidence="7 9" id="KW-0057">Aromatic amino acid biosynthesis</keyword>
<dbReference type="SUPFAM" id="SSF51366">
    <property type="entry name" value="Ribulose-phoshate binding barrel"/>
    <property type="match status" value="1"/>
</dbReference>
<evidence type="ECO:0000256" key="4">
    <source>
        <dbReference type="ARBA" id="ARBA00022272"/>
    </source>
</evidence>
<dbReference type="EC" id="5.3.1.24" evidence="3 9"/>
<dbReference type="InterPro" id="IPR011060">
    <property type="entry name" value="RibuloseP-bd_barrel"/>
</dbReference>
<evidence type="ECO:0000259" key="10">
    <source>
        <dbReference type="Pfam" id="PF00697"/>
    </source>
</evidence>
<dbReference type="InterPro" id="IPR044643">
    <property type="entry name" value="TrpF_fam"/>
</dbReference>
<dbReference type="PANTHER" id="PTHR42894:SF1">
    <property type="entry name" value="N-(5'-PHOSPHORIBOSYL)ANTHRANILATE ISOMERASE"/>
    <property type="match status" value="1"/>
</dbReference>
<evidence type="ECO:0000313" key="11">
    <source>
        <dbReference type="EMBL" id="RMA76162.1"/>
    </source>
</evidence>
<keyword evidence="8 9" id="KW-0413">Isomerase</keyword>
<feature type="domain" description="N-(5'phosphoribosyl) anthranilate isomerase (PRAI)" evidence="10">
    <location>
        <begin position="32"/>
        <end position="227"/>
    </location>
</feature>
<dbReference type="HAMAP" id="MF_00135">
    <property type="entry name" value="PRAI"/>
    <property type="match status" value="1"/>
</dbReference>
<comment type="catalytic activity">
    <reaction evidence="1 9">
        <text>N-(5-phospho-beta-D-ribosyl)anthranilate = 1-(2-carboxyphenylamino)-1-deoxy-D-ribulose 5-phosphate</text>
        <dbReference type="Rhea" id="RHEA:21540"/>
        <dbReference type="ChEBI" id="CHEBI:18277"/>
        <dbReference type="ChEBI" id="CHEBI:58613"/>
        <dbReference type="EC" id="5.3.1.24"/>
    </reaction>
</comment>
<evidence type="ECO:0000256" key="2">
    <source>
        <dbReference type="ARBA" id="ARBA00004664"/>
    </source>
</evidence>
<evidence type="ECO:0000256" key="6">
    <source>
        <dbReference type="ARBA" id="ARBA00022822"/>
    </source>
</evidence>
<comment type="pathway">
    <text evidence="2 9">Amino-acid biosynthesis; L-tryptophan biosynthesis; L-tryptophan from chorismate: step 3/5.</text>
</comment>
<sequence>MQSFSKNNNNKNCGTNPPQQLPLRGTGGFGIKICGMKYPENILEVASLLPDYMGFIFWEKSSRYFDGIIPVLPKSIKKTGVFVNETIDEILAKVAKHNLQAIQLHGSESVEFCSDLQNKIHNKIEIIKVFSVEDSFDFELLKPFETVCDYFLFDTKGKLPGGNGTTFDWKVLEKYPSTKPFFLSGGIGIDELESVQEILKTKLPIHAIDVNSKFELEPGLKNVELCKDAIIRISNIEQ</sequence>
<dbReference type="Pfam" id="PF00697">
    <property type="entry name" value="PRAI"/>
    <property type="match status" value="1"/>
</dbReference>
<proteinExistence type="inferred from homology"/>
<dbReference type="CDD" id="cd00405">
    <property type="entry name" value="PRAI"/>
    <property type="match status" value="1"/>
</dbReference>
<evidence type="ECO:0000256" key="5">
    <source>
        <dbReference type="ARBA" id="ARBA00022605"/>
    </source>
</evidence>
<evidence type="ECO:0000256" key="7">
    <source>
        <dbReference type="ARBA" id="ARBA00023141"/>
    </source>
</evidence>
<evidence type="ECO:0000313" key="12">
    <source>
        <dbReference type="Proteomes" id="UP000280368"/>
    </source>
</evidence>
<organism evidence="11 12">
    <name type="scientific">Flavobacterium weaverense</name>
    <dbReference type="NCBI Taxonomy" id="271156"/>
    <lineage>
        <taxon>Bacteria</taxon>
        <taxon>Pseudomonadati</taxon>
        <taxon>Bacteroidota</taxon>
        <taxon>Flavobacteriia</taxon>
        <taxon>Flavobacteriales</taxon>
        <taxon>Flavobacteriaceae</taxon>
        <taxon>Flavobacterium</taxon>
    </lineage>
</organism>
<comment type="similarity">
    <text evidence="9">Belongs to the TrpF family.</text>
</comment>
<evidence type="ECO:0000256" key="8">
    <source>
        <dbReference type="ARBA" id="ARBA00023235"/>
    </source>
</evidence>
<keyword evidence="6 9" id="KW-0822">Tryptophan biosynthesis</keyword>